<keyword evidence="4" id="KW-0804">Transcription</keyword>
<dbReference type="GO" id="GO:0032993">
    <property type="term" value="C:protein-DNA complex"/>
    <property type="evidence" value="ECO:0007669"/>
    <property type="project" value="TreeGrafter"/>
</dbReference>
<evidence type="ECO:0000259" key="5">
    <source>
        <dbReference type="PROSITE" id="PS50931"/>
    </source>
</evidence>
<dbReference type="InterPro" id="IPR036388">
    <property type="entry name" value="WH-like_DNA-bd_sf"/>
</dbReference>
<dbReference type="CDD" id="cd08423">
    <property type="entry name" value="PBP2_LTTR_like_6"/>
    <property type="match status" value="1"/>
</dbReference>
<dbReference type="Pfam" id="PF00126">
    <property type="entry name" value="HTH_1"/>
    <property type="match status" value="1"/>
</dbReference>
<sequence>MDGHRVDGHRVDAHRLTLLAEVVRAGSIAAAAGRLSFTASAVSQQIAALERELGGRVLDRHPRGVTPTPLGAAMLGHAEAVAGELRAAEATARALLGGAPGQVTIGTFSTAGTTLLPSVLAAFRRDHPEVGLRLLDLEPPEGYDLVVTREVDLLITHRYPGSALPPARGLTRVLLRRERFRLVLPVGHRLAGGRPSLGELAGEEWISGSPGTYNRICLEHLADERGLALRVAYETRDYQAVLALVEAGLGVAFVPEAVVGRARVAVLDCADAGPDREVHLVHPVRPAPLVADLVGRLRR</sequence>
<dbReference type="InterPro" id="IPR000847">
    <property type="entry name" value="LysR_HTH_N"/>
</dbReference>
<dbReference type="PANTHER" id="PTHR30346">
    <property type="entry name" value="TRANSCRIPTIONAL DUAL REGULATOR HCAR-RELATED"/>
    <property type="match status" value="1"/>
</dbReference>
<reference evidence="6" key="1">
    <citation type="submission" date="2021-04" db="EMBL/GenBank/DDBJ databases">
        <title>Genomic sequence of Actinosynnema pretiosum subsp. pretiosum ATCC 31280 (C-14919).</title>
        <authorList>
            <person name="Bai L."/>
            <person name="Wang X."/>
            <person name="Xiao Y."/>
        </authorList>
    </citation>
    <scope>NUCLEOTIDE SEQUENCE</scope>
    <source>
        <strain evidence="6">ATCC 31280</strain>
    </source>
</reference>
<dbReference type="Gene3D" id="1.10.10.10">
    <property type="entry name" value="Winged helix-like DNA-binding domain superfamily/Winged helix DNA-binding domain"/>
    <property type="match status" value="1"/>
</dbReference>
<dbReference type="AlphaFoldDB" id="A0AA45LCG6"/>
<dbReference type="EMBL" id="CP073249">
    <property type="protein sequence ID" value="QUF07764.1"/>
    <property type="molecule type" value="Genomic_DNA"/>
</dbReference>
<dbReference type="SUPFAM" id="SSF46785">
    <property type="entry name" value="Winged helix' DNA-binding domain"/>
    <property type="match status" value="1"/>
</dbReference>
<dbReference type="GO" id="GO:0003700">
    <property type="term" value="F:DNA-binding transcription factor activity"/>
    <property type="evidence" value="ECO:0007669"/>
    <property type="project" value="InterPro"/>
</dbReference>
<proteinExistence type="inferred from homology"/>
<keyword evidence="3" id="KW-0238">DNA-binding</keyword>
<accession>A0AA45LCG6</accession>
<evidence type="ECO:0000256" key="2">
    <source>
        <dbReference type="ARBA" id="ARBA00023015"/>
    </source>
</evidence>
<comment type="similarity">
    <text evidence="1">Belongs to the LysR transcriptional regulatory family.</text>
</comment>
<evidence type="ECO:0000256" key="3">
    <source>
        <dbReference type="ARBA" id="ARBA00023125"/>
    </source>
</evidence>
<dbReference type="InterPro" id="IPR036390">
    <property type="entry name" value="WH_DNA-bd_sf"/>
</dbReference>
<dbReference type="Gene3D" id="3.40.190.10">
    <property type="entry name" value="Periplasmic binding protein-like II"/>
    <property type="match status" value="2"/>
</dbReference>
<dbReference type="Pfam" id="PF03466">
    <property type="entry name" value="LysR_substrate"/>
    <property type="match status" value="1"/>
</dbReference>
<evidence type="ECO:0000313" key="7">
    <source>
        <dbReference type="Proteomes" id="UP000677152"/>
    </source>
</evidence>
<dbReference type="InterPro" id="IPR005119">
    <property type="entry name" value="LysR_subst-bd"/>
</dbReference>
<dbReference type="PANTHER" id="PTHR30346:SF29">
    <property type="entry name" value="LYSR SUBSTRATE-BINDING"/>
    <property type="match status" value="1"/>
</dbReference>
<dbReference type="PROSITE" id="PS50931">
    <property type="entry name" value="HTH_LYSR"/>
    <property type="match status" value="1"/>
</dbReference>
<dbReference type="SUPFAM" id="SSF53850">
    <property type="entry name" value="Periplasmic binding protein-like II"/>
    <property type="match status" value="1"/>
</dbReference>
<organism evidence="6 7">
    <name type="scientific">Actinosynnema pretiosum subsp. pretiosum</name>
    <dbReference type="NCBI Taxonomy" id="103721"/>
    <lineage>
        <taxon>Bacteria</taxon>
        <taxon>Bacillati</taxon>
        <taxon>Actinomycetota</taxon>
        <taxon>Actinomycetes</taxon>
        <taxon>Pseudonocardiales</taxon>
        <taxon>Pseudonocardiaceae</taxon>
        <taxon>Actinosynnema</taxon>
    </lineage>
</organism>
<dbReference type="GO" id="GO:0003677">
    <property type="term" value="F:DNA binding"/>
    <property type="evidence" value="ECO:0007669"/>
    <property type="project" value="UniProtKB-KW"/>
</dbReference>
<evidence type="ECO:0000256" key="1">
    <source>
        <dbReference type="ARBA" id="ARBA00009437"/>
    </source>
</evidence>
<evidence type="ECO:0000313" key="6">
    <source>
        <dbReference type="EMBL" id="QUF07764.1"/>
    </source>
</evidence>
<name>A0AA45LCG6_9PSEU</name>
<feature type="domain" description="HTH lysR-type" evidence="5">
    <location>
        <begin position="11"/>
        <end position="68"/>
    </location>
</feature>
<gene>
    <name evidence="6" type="ORF">KCV87_06100</name>
</gene>
<dbReference type="Proteomes" id="UP000677152">
    <property type="component" value="Chromosome"/>
</dbReference>
<evidence type="ECO:0000256" key="4">
    <source>
        <dbReference type="ARBA" id="ARBA00023163"/>
    </source>
</evidence>
<keyword evidence="2" id="KW-0805">Transcription regulation</keyword>
<protein>
    <submittedName>
        <fullName evidence="6">LysR family transcriptional regulator</fullName>
    </submittedName>
</protein>